<evidence type="ECO:0000256" key="1">
    <source>
        <dbReference type="SAM" id="SignalP"/>
    </source>
</evidence>
<dbReference type="EMBL" id="AF503622">
    <property type="protein sequence ID" value="AAM27447.1"/>
    <property type="molecule type" value="mRNA"/>
</dbReference>
<dbReference type="GO" id="GO:0051707">
    <property type="term" value="P:response to other organism"/>
    <property type="evidence" value="ECO:0007669"/>
    <property type="project" value="UniProtKB-ARBA"/>
</dbReference>
<dbReference type="SMR" id="Q8L4F7"/>
<dbReference type="InterPro" id="IPR036426">
    <property type="entry name" value="Bulb-type_lectin_dom_sf"/>
</dbReference>
<proteinExistence type="evidence at transcript level"/>
<reference evidence="3" key="3">
    <citation type="journal article" date="2006" name="J. Integr. Plant Biol.">
        <title>Purification, Biological Activities, and Molecular Cloning of a Novel Mannose-Binding Lectin from Bulbs of Zephyranthes candida Herb (Amaryllidaceae).</title>
        <authorList>
            <person name="Wu C.-F."/>
            <person name="Li J."/>
            <person name="An J."/>
            <person name="Chang L.-Q."/>
            <person name="Chen F."/>
            <person name="Bao J.-K."/>
        </authorList>
    </citation>
    <scope>NUCLEOTIDE SEQUENCE</scope>
    <source>
        <tissue evidence="3">Bulb</tissue>
    </source>
</reference>
<evidence type="ECO:0000313" key="4">
    <source>
        <dbReference type="EMBL" id="AAM44412.1"/>
    </source>
</evidence>
<protein>
    <submittedName>
        <fullName evidence="4">Agglutinin</fullName>
    </submittedName>
    <submittedName>
        <fullName evidence="3">Lectin</fullName>
    </submittedName>
</protein>
<evidence type="ECO:0000259" key="2">
    <source>
        <dbReference type="PROSITE" id="PS50927"/>
    </source>
</evidence>
<dbReference type="AlphaFoldDB" id="Q8L4F7"/>
<dbReference type="Gene3D" id="2.90.10.10">
    <property type="entry name" value="Bulb-type lectin domain"/>
    <property type="match status" value="1"/>
</dbReference>
<reference evidence="3" key="1">
    <citation type="submission" date="2002-04" db="EMBL/GenBank/DDBJ databases">
        <title>Molecular cloning of mannose-binding lectins from Zephyranthes candida.</title>
        <authorList>
            <person name="Bao J."/>
            <person name="Lu H."/>
            <person name="Chen F."/>
            <person name="Wu C."/>
            <person name="Gu Y."/>
            <person name="Xiao Y."/>
            <person name="Gong M."/>
            <person name="Zhang X."/>
            <person name="Wang X."/>
        </authorList>
    </citation>
    <scope>NUCLEOTIDE SEQUENCE</scope>
    <source>
        <tissue evidence="3">Bulb</tissue>
    </source>
</reference>
<sequence>MTRITFLVVAAIFLGVITPSCLSVCDSILYSGETLSAGQSLNNGPYTFIMQEDCNLVLYDVDKPIWASNTGGLARGCHLSMQRDGNLVVYSQRNRPIWASNTRGHNAANYVLILQKDRNVVIYGPAKWATGTYTGAVGISGFETGTAGIIKPVTVKSASNGKCEACMQV</sequence>
<dbReference type="PROSITE" id="PS50927">
    <property type="entry name" value="BULB_LECTIN"/>
    <property type="match status" value="1"/>
</dbReference>
<organism evidence="3">
    <name type="scientific">Zephyranthes candida</name>
    <dbReference type="NCBI Taxonomy" id="82257"/>
    <lineage>
        <taxon>Eukaryota</taxon>
        <taxon>Viridiplantae</taxon>
        <taxon>Streptophyta</taxon>
        <taxon>Embryophyta</taxon>
        <taxon>Tracheophyta</taxon>
        <taxon>Spermatophyta</taxon>
        <taxon>Magnoliopsida</taxon>
        <taxon>Liliopsida</taxon>
        <taxon>Asparagales</taxon>
        <taxon>Amaryllidaceae</taxon>
        <taxon>Amaryllidoideae</taxon>
        <taxon>Hippeastreae</taxon>
        <taxon>Zephyranthes</taxon>
    </lineage>
</organism>
<reference evidence="4" key="2">
    <citation type="submission" date="2002-06" db="EMBL/GenBank/DDBJ databases">
        <title>Molecular cloning of mannose-binding lectins from Zephyranthes candida.</title>
        <authorList>
            <person name="Bao J."/>
            <person name="Lu H."/>
            <person name="Chen F."/>
            <person name="Wu C."/>
            <person name="Zhang X."/>
            <person name="Gong M."/>
        </authorList>
    </citation>
    <scope>NUCLEOTIDE SEQUENCE</scope>
    <source>
        <tissue evidence="4">Bulb</tissue>
    </source>
</reference>
<feature type="signal peptide" evidence="1">
    <location>
        <begin position="1"/>
        <end position="23"/>
    </location>
</feature>
<dbReference type="CDD" id="cd00028">
    <property type="entry name" value="B_lectin"/>
    <property type="match status" value="1"/>
</dbReference>
<accession>Q8L4F7</accession>
<dbReference type="SUPFAM" id="SSF51110">
    <property type="entry name" value="alpha-D-mannose-specific plant lectins"/>
    <property type="match status" value="1"/>
</dbReference>
<evidence type="ECO:0000313" key="3">
    <source>
        <dbReference type="EMBL" id="AAM27447.1"/>
    </source>
</evidence>
<dbReference type="EMBL" id="AY099490">
    <property type="protein sequence ID" value="AAM44412.1"/>
    <property type="molecule type" value="Genomic_DNA"/>
</dbReference>
<feature type="domain" description="Bulb-type lectin" evidence="2">
    <location>
        <begin position="26"/>
        <end position="135"/>
    </location>
</feature>
<keyword evidence="1" id="KW-0732">Signal</keyword>
<feature type="chain" id="PRO_5007713916" evidence="1">
    <location>
        <begin position="24"/>
        <end position="169"/>
    </location>
</feature>
<dbReference type="InterPro" id="IPR001480">
    <property type="entry name" value="Bulb-type_lectin_dom"/>
</dbReference>
<name>Q8L4F7_9ASPA</name>
<dbReference type="SMART" id="SM00108">
    <property type="entry name" value="B_lectin"/>
    <property type="match status" value="1"/>
</dbReference>